<dbReference type="EMBL" id="LBSA01000018">
    <property type="protein sequence ID" value="KKQ08909.1"/>
    <property type="molecule type" value="Genomic_DNA"/>
</dbReference>
<gene>
    <name evidence="1" type="ORF">US19_C0018G0026</name>
</gene>
<evidence type="ECO:0000313" key="1">
    <source>
        <dbReference type="EMBL" id="KKQ08909.1"/>
    </source>
</evidence>
<organism evidence="1 2">
    <name type="scientific">Candidatus Daviesbacteria bacterium GW2011_GWB1_36_5</name>
    <dbReference type="NCBI Taxonomy" id="1618426"/>
    <lineage>
        <taxon>Bacteria</taxon>
        <taxon>Candidatus Daviesiibacteriota</taxon>
    </lineage>
</organism>
<dbReference type="AlphaFoldDB" id="A0A0G0H9Z5"/>
<proteinExistence type="predicted"/>
<protein>
    <submittedName>
        <fullName evidence="1">Uncharacterized protein</fullName>
    </submittedName>
</protein>
<comment type="caution">
    <text evidence="1">The sequence shown here is derived from an EMBL/GenBank/DDBJ whole genome shotgun (WGS) entry which is preliminary data.</text>
</comment>
<dbReference type="Proteomes" id="UP000034492">
    <property type="component" value="Unassembled WGS sequence"/>
</dbReference>
<evidence type="ECO:0000313" key="2">
    <source>
        <dbReference type="Proteomes" id="UP000034492"/>
    </source>
</evidence>
<name>A0A0G0H9Z5_9BACT</name>
<reference evidence="1 2" key="1">
    <citation type="journal article" date="2015" name="Nature">
        <title>rRNA introns, odd ribosomes, and small enigmatic genomes across a large radiation of phyla.</title>
        <authorList>
            <person name="Brown C.T."/>
            <person name="Hug L.A."/>
            <person name="Thomas B.C."/>
            <person name="Sharon I."/>
            <person name="Castelle C.J."/>
            <person name="Singh A."/>
            <person name="Wilkins M.J."/>
            <person name="Williams K.H."/>
            <person name="Banfield J.F."/>
        </authorList>
    </citation>
    <scope>NUCLEOTIDE SEQUENCE [LARGE SCALE GENOMIC DNA]</scope>
</reference>
<accession>A0A0G0H9Z5</accession>
<sequence length="215" mass="25391">MENDDIDIRIEDPALYTHLALILDRPKVRKEVSLLRKKWANKKPGNNIGFYKDIATFLNTNNLSSGLTSVIEEAILKGYVSRHPRVTRLVIPRDMLQDIIQLEMETLDNEDYEYAILTPMEATEEEVTQEFRYMKQTVKKSLDQDYPPYEMKQPVSDTISNIKRDREWYLQHEKGESYLSIAQEVVKDKEKAYQYKDSVRKAIKQYEKKLNTLHK</sequence>